<reference evidence="2 3" key="1">
    <citation type="submission" date="2023-01" db="EMBL/GenBank/DDBJ databases">
        <title>Novel species of the genus Vogesella isolated from rivers.</title>
        <authorList>
            <person name="Lu H."/>
        </authorList>
    </citation>
    <scope>NUCLEOTIDE SEQUENCE [LARGE SCALE GENOMIC DNA]</scope>
    <source>
        <strain evidence="2 3">DC21W</strain>
    </source>
</reference>
<dbReference type="InterPro" id="IPR032307">
    <property type="entry name" value="PepSY_TM-like_2"/>
</dbReference>
<sequence length="223" mass="24518">MAFRLFSRRSPAAANPAAANPAGGIALRTLLQWHWISSAICLGGMLLFAITGFTLNHASQIEAKPVIHNQQFPLPKAQADRLQLLAESEAPPPKLPQATQTWLAGLCRCQVADAVPEWSAEEVYLPMPRPGGDAWLRVSLAEQLVEYEVTDRGWLAYFNDLHKGRHTGDAWRWFIDAIAIGSVLFCVTGLLILQKHAGNRPSTWPLFGLGLLLPALIALFTIH</sequence>
<evidence type="ECO:0000313" key="2">
    <source>
        <dbReference type="EMBL" id="MDC7717930.1"/>
    </source>
</evidence>
<dbReference type="EMBL" id="JAQQLF010000014">
    <property type="protein sequence ID" value="MDC7717930.1"/>
    <property type="molecule type" value="Genomic_DNA"/>
</dbReference>
<protein>
    <submittedName>
        <fullName evidence="2">PepSY-associated TM helix domain-containing protein</fullName>
    </submittedName>
</protein>
<feature type="transmembrane region" description="Helical" evidence="1">
    <location>
        <begin position="173"/>
        <end position="192"/>
    </location>
</feature>
<dbReference type="RefSeq" id="WP_272752238.1">
    <property type="nucleotide sequence ID" value="NZ_JAQQLF010000014.1"/>
</dbReference>
<dbReference type="PANTHER" id="PTHR40115:SF1">
    <property type="entry name" value="INNER MEMBRANE PROTEIN WITH PEPSY TM HELIX"/>
    <property type="match status" value="1"/>
</dbReference>
<proteinExistence type="predicted"/>
<evidence type="ECO:0000313" key="3">
    <source>
        <dbReference type="Proteomes" id="UP001219956"/>
    </source>
</evidence>
<keyword evidence="1" id="KW-0812">Transmembrane</keyword>
<accession>A0ABT5IZC5</accession>
<dbReference type="PANTHER" id="PTHR40115">
    <property type="entry name" value="INNER MEMBRANE PROTEIN WITH PEPSY TM HELIX"/>
    <property type="match status" value="1"/>
</dbReference>
<organism evidence="2 3">
    <name type="scientific">Vogesella aquatica</name>
    <dbReference type="NCBI Taxonomy" id="2984206"/>
    <lineage>
        <taxon>Bacteria</taxon>
        <taxon>Pseudomonadati</taxon>
        <taxon>Pseudomonadota</taxon>
        <taxon>Betaproteobacteria</taxon>
        <taxon>Neisseriales</taxon>
        <taxon>Chromobacteriaceae</taxon>
        <taxon>Vogesella</taxon>
    </lineage>
</organism>
<keyword evidence="1" id="KW-0472">Membrane</keyword>
<evidence type="ECO:0000256" key="1">
    <source>
        <dbReference type="SAM" id="Phobius"/>
    </source>
</evidence>
<gene>
    <name evidence="2" type="ORF">PQU95_11975</name>
</gene>
<dbReference type="Pfam" id="PF16357">
    <property type="entry name" value="PepSY_TM_like_2"/>
    <property type="match status" value="1"/>
</dbReference>
<feature type="transmembrane region" description="Helical" evidence="1">
    <location>
        <begin position="204"/>
        <end position="222"/>
    </location>
</feature>
<keyword evidence="3" id="KW-1185">Reference proteome</keyword>
<feature type="transmembrane region" description="Helical" evidence="1">
    <location>
        <begin position="33"/>
        <end position="55"/>
    </location>
</feature>
<name>A0ABT5IZC5_9NEIS</name>
<keyword evidence="1" id="KW-1133">Transmembrane helix</keyword>
<comment type="caution">
    <text evidence="2">The sequence shown here is derived from an EMBL/GenBank/DDBJ whole genome shotgun (WGS) entry which is preliminary data.</text>
</comment>
<dbReference type="Proteomes" id="UP001219956">
    <property type="component" value="Unassembled WGS sequence"/>
</dbReference>